<dbReference type="RefSeq" id="XP_049532451.1">
    <property type="nucleotide sequence ID" value="XM_049676494.1"/>
</dbReference>
<reference evidence="3" key="1">
    <citation type="submission" date="2018-01" db="EMBL/GenBank/DDBJ databases">
        <title>An insight into the sialome of Amazonian anophelines.</title>
        <authorList>
            <person name="Ribeiro J.M."/>
            <person name="Scarpassa V."/>
            <person name="Calvo E."/>
        </authorList>
    </citation>
    <scope>NUCLEOTIDE SEQUENCE</scope>
</reference>
<dbReference type="GO" id="GO:0016020">
    <property type="term" value="C:membrane"/>
    <property type="evidence" value="ECO:0007669"/>
    <property type="project" value="TreeGrafter"/>
</dbReference>
<dbReference type="PANTHER" id="PTHR10807">
    <property type="entry name" value="MYOTUBULARIN-RELATED"/>
    <property type="match status" value="1"/>
</dbReference>
<dbReference type="PANTHER" id="PTHR10807:SF110">
    <property type="entry name" value="FI17948P1"/>
    <property type="match status" value="1"/>
</dbReference>
<dbReference type="SUPFAM" id="SSF52799">
    <property type="entry name" value="(Phosphotyrosine protein) phosphatases II"/>
    <property type="match status" value="1"/>
</dbReference>
<dbReference type="OrthoDB" id="271628at2759"/>
<feature type="domain" description="Myotubularin phosphatase" evidence="2">
    <location>
        <begin position="190"/>
        <end position="556"/>
    </location>
</feature>
<evidence type="ECO:0000313" key="3">
    <source>
        <dbReference type="EMBL" id="MBW65150.1"/>
    </source>
</evidence>
<evidence type="ECO:0000259" key="2">
    <source>
        <dbReference type="PROSITE" id="PS51339"/>
    </source>
</evidence>
<dbReference type="VEuPathDB" id="VectorBase:ADAC010255"/>
<dbReference type="InterPro" id="IPR010569">
    <property type="entry name" value="Myotubularin-like_Pase_dom"/>
</dbReference>
<dbReference type="GeneID" id="125949477"/>
<dbReference type="InterPro" id="IPR022587">
    <property type="entry name" value="MTMR12-like_C"/>
</dbReference>
<dbReference type="Pfam" id="PF06602">
    <property type="entry name" value="Myotub-related"/>
    <property type="match status" value="1"/>
</dbReference>
<evidence type="ECO:0000256" key="1">
    <source>
        <dbReference type="ARBA" id="ARBA00007471"/>
    </source>
</evidence>
<dbReference type="RefSeq" id="XP_049532450.1">
    <property type="nucleotide sequence ID" value="XM_049676493.1"/>
</dbReference>
<proteinExistence type="inferred from homology"/>
<dbReference type="Gene3D" id="2.30.29.30">
    <property type="entry name" value="Pleckstrin-homology domain (PH domain)/Phosphotyrosine-binding domain (PTB)"/>
    <property type="match status" value="1"/>
</dbReference>
<dbReference type="InterPro" id="IPR011993">
    <property type="entry name" value="PH-like_dom_sf"/>
</dbReference>
<dbReference type="GO" id="GO:0046856">
    <property type="term" value="P:phosphatidylinositol dephosphorylation"/>
    <property type="evidence" value="ECO:0007669"/>
    <property type="project" value="TreeGrafter"/>
</dbReference>
<dbReference type="SUPFAM" id="SSF50729">
    <property type="entry name" value="PH domain-like"/>
    <property type="match status" value="1"/>
</dbReference>
<name>A0A2M4CIG7_ANODA</name>
<dbReference type="InterPro" id="IPR029021">
    <property type="entry name" value="Prot-tyrosine_phosphatase-like"/>
</dbReference>
<dbReference type="Pfam" id="PF12578">
    <property type="entry name" value="3-PAP"/>
    <property type="match status" value="1"/>
</dbReference>
<dbReference type="GO" id="GO:0005737">
    <property type="term" value="C:cytoplasm"/>
    <property type="evidence" value="ECO:0007669"/>
    <property type="project" value="TreeGrafter"/>
</dbReference>
<sequence>MSEARTKPKQNFTSYVKQVADDKFLTEDYKPQLLSGEIEAARANHVCMYTASLGKVLSERKGILMITNFRLSFVFVDIDDDHHPFQSNRFLGSSDVSLSNIDRIYQVVDKKKKLICPQMKNSNKIDKIRIICKNFKTLTFGFQLSDVGKGKYIADALVKFAYPARHNLLFLYQFKDNSCNGTASNATKMFRKKTDWLQELERCNATAGWRVFSKDCRISDSSLPMHFVVPKHLTDMDYNNISKSFRNDRSAIWVWGYHDAALVRLAELNPDITNTTVENILLEHVRRCDPQKRQPRLLELYKILPSIQDVNLSYMKLRDLCTPDNDQQFMAQDGRFYSMVEKSYWLFYVSLCLKHSDLAAKMLLDGQTVVLQEINGRDMCGVISSLVQLLLDKSYRTLQGFQNLIQKEWITLGHPFSDRIGHVATVKSTERSPIFLLFLDCVWQLLHQFPKAFEFSGTFLTTLWDSLFLPIFDTFQFNSETERYNAVHADHIILRPVWDWAMQFGGKDLALFTNPLYQPEALINTTPGKEPLNNIDKEHLQPQYCLRDIELWQQCYFRWMPHLEIKYGGIAQSELLNHILLNNIRKLRRTLGNHEPYETVDERMDALEQMLSSTVVHTRDLDAASESTLCISSFFPFTSITPSTEVCSELLIGNNGINLSHDSMYETSSLND</sequence>
<dbReference type="AlphaFoldDB" id="A0A2M4CIG7"/>
<dbReference type="PROSITE" id="PS51339">
    <property type="entry name" value="PPASE_MYOTUBULARIN"/>
    <property type="match status" value="1"/>
</dbReference>
<dbReference type="VEuPathDB" id="VectorBase:ADAR2_003617"/>
<comment type="similarity">
    <text evidence="1">Belongs to the protein-tyrosine phosphatase family. Non-receptor class myotubularin subfamily.</text>
</comment>
<protein>
    <submittedName>
        <fullName evidence="3">Putative phosphatidylinositol 3-phosphate 3-phosphatase myotubularin mtm1</fullName>
    </submittedName>
</protein>
<dbReference type="CDD" id="cd14537">
    <property type="entry name" value="PTP-MTMR10-like"/>
    <property type="match status" value="1"/>
</dbReference>
<accession>A0A2M4CIG7</accession>
<dbReference type="InterPro" id="IPR030564">
    <property type="entry name" value="Myotubularin"/>
</dbReference>
<dbReference type="EMBL" id="GGFL01000972">
    <property type="protein sequence ID" value="MBW65150.1"/>
    <property type="molecule type" value="Transcribed_RNA"/>
</dbReference>
<organism evidence="3">
    <name type="scientific">Anopheles darlingi</name>
    <name type="common">Mosquito</name>
    <dbReference type="NCBI Taxonomy" id="43151"/>
    <lineage>
        <taxon>Eukaryota</taxon>
        <taxon>Metazoa</taxon>
        <taxon>Ecdysozoa</taxon>
        <taxon>Arthropoda</taxon>
        <taxon>Hexapoda</taxon>
        <taxon>Insecta</taxon>
        <taxon>Pterygota</taxon>
        <taxon>Neoptera</taxon>
        <taxon>Endopterygota</taxon>
        <taxon>Diptera</taxon>
        <taxon>Nematocera</taxon>
        <taxon>Culicoidea</taxon>
        <taxon>Culicidae</taxon>
        <taxon>Anophelinae</taxon>
        <taxon>Anopheles</taxon>
    </lineage>
</organism>